<evidence type="ECO:0000256" key="2">
    <source>
        <dbReference type="SAM" id="Phobius"/>
    </source>
</evidence>
<evidence type="ECO:0000313" key="4">
    <source>
        <dbReference type="Proteomes" id="UP000199050"/>
    </source>
</evidence>
<keyword evidence="2" id="KW-1133">Transmembrane helix</keyword>
<dbReference type="OrthoDB" id="2734858at2"/>
<gene>
    <name evidence="3" type="ORF">SAMN05216192_11058</name>
</gene>
<dbReference type="STRING" id="1174501.SAMN05216192_11058"/>
<keyword evidence="1" id="KW-0175">Coiled coil</keyword>
<keyword evidence="2" id="KW-0812">Transmembrane</keyword>
<proteinExistence type="predicted"/>
<feature type="coiled-coil region" evidence="1">
    <location>
        <begin position="118"/>
        <end position="145"/>
    </location>
</feature>
<feature type="transmembrane region" description="Helical" evidence="2">
    <location>
        <begin position="38"/>
        <end position="63"/>
    </location>
</feature>
<evidence type="ECO:0000256" key="1">
    <source>
        <dbReference type="SAM" id="Coils"/>
    </source>
</evidence>
<keyword evidence="4" id="KW-1185">Reference proteome</keyword>
<feature type="transmembrane region" description="Helical" evidence="2">
    <location>
        <begin position="75"/>
        <end position="92"/>
    </location>
</feature>
<accession>A0A1G8PUD6</accession>
<feature type="transmembrane region" description="Helical" evidence="2">
    <location>
        <begin position="98"/>
        <end position="116"/>
    </location>
</feature>
<dbReference type="RefSeq" id="WP_090714201.1">
    <property type="nucleotide sequence ID" value="NZ_CBCSKY010000008.1"/>
</dbReference>
<dbReference type="InterPro" id="IPR021560">
    <property type="entry name" value="DUF3021"/>
</dbReference>
<protein>
    <recommendedName>
        <fullName evidence="5">DUF3021 family protein</fullName>
    </recommendedName>
</protein>
<keyword evidence="2" id="KW-0472">Membrane</keyword>
<dbReference type="EMBL" id="FNDX01000010">
    <property type="protein sequence ID" value="SDI95835.1"/>
    <property type="molecule type" value="Genomic_DNA"/>
</dbReference>
<dbReference type="Pfam" id="PF11457">
    <property type="entry name" value="DUF3021"/>
    <property type="match status" value="1"/>
</dbReference>
<evidence type="ECO:0008006" key="5">
    <source>
        <dbReference type="Google" id="ProtNLM"/>
    </source>
</evidence>
<feature type="transmembrane region" description="Helical" evidence="2">
    <location>
        <begin position="12"/>
        <end position="32"/>
    </location>
</feature>
<reference evidence="4" key="1">
    <citation type="submission" date="2016-10" db="EMBL/GenBank/DDBJ databases">
        <authorList>
            <person name="Varghese N."/>
            <person name="Submissions S."/>
        </authorList>
    </citation>
    <scope>NUCLEOTIDE SEQUENCE [LARGE SCALE GENOMIC DNA]</scope>
    <source>
        <strain evidence="4">CGMCC 1.11012</strain>
    </source>
</reference>
<organism evidence="3 4">
    <name type="scientific">Paenibacillus typhae</name>
    <dbReference type="NCBI Taxonomy" id="1174501"/>
    <lineage>
        <taxon>Bacteria</taxon>
        <taxon>Bacillati</taxon>
        <taxon>Bacillota</taxon>
        <taxon>Bacilli</taxon>
        <taxon>Bacillales</taxon>
        <taxon>Paenibacillaceae</taxon>
        <taxon>Paenibacillus</taxon>
    </lineage>
</organism>
<sequence length="146" mass="16471">MKPLHIVKELLRDFLIILASVIIIITVLRSIFDPDEAFDLITIYIIMGFSLVGTLTGIILYTPDGVSERNMRTRVILHFAALEVILIALAFVTGTVRGFLPTALFAVQIAAVYGIVRLLSWQEDKKEAEQINEKLRQLKMDDRQDG</sequence>
<name>A0A1G8PUD6_9BACL</name>
<dbReference type="AlphaFoldDB" id="A0A1G8PUD6"/>
<evidence type="ECO:0000313" key="3">
    <source>
        <dbReference type="EMBL" id="SDI95835.1"/>
    </source>
</evidence>
<dbReference type="Proteomes" id="UP000199050">
    <property type="component" value="Unassembled WGS sequence"/>
</dbReference>